<dbReference type="Gene3D" id="3.30.450.20">
    <property type="entry name" value="PAS domain"/>
    <property type="match status" value="2"/>
</dbReference>
<dbReference type="SMART" id="SM00267">
    <property type="entry name" value="GGDEF"/>
    <property type="match status" value="1"/>
</dbReference>
<dbReference type="Gene3D" id="3.30.70.270">
    <property type="match status" value="1"/>
</dbReference>
<dbReference type="NCBIfam" id="TIGR00254">
    <property type="entry name" value="GGDEF"/>
    <property type="match status" value="1"/>
</dbReference>
<dbReference type="Proteomes" id="UP000091969">
    <property type="component" value="Unassembled WGS sequence"/>
</dbReference>
<dbReference type="InterPro" id="IPR000014">
    <property type="entry name" value="PAS"/>
</dbReference>
<evidence type="ECO:0000313" key="3">
    <source>
        <dbReference type="Proteomes" id="UP000091969"/>
    </source>
</evidence>
<dbReference type="CDD" id="cd01949">
    <property type="entry name" value="GGDEF"/>
    <property type="match status" value="1"/>
</dbReference>
<dbReference type="Pfam" id="PF08448">
    <property type="entry name" value="PAS_4"/>
    <property type="match status" value="1"/>
</dbReference>
<dbReference type="InterPro" id="IPR000160">
    <property type="entry name" value="GGDEF_dom"/>
</dbReference>
<comment type="caution">
    <text evidence="2">The sequence shown here is derived from an EMBL/GenBank/DDBJ whole genome shotgun (WGS) entry which is preliminary data.</text>
</comment>
<dbReference type="PANTHER" id="PTHR44757">
    <property type="entry name" value="DIGUANYLATE CYCLASE DGCP"/>
    <property type="match status" value="1"/>
</dbReference>
<dbReference type="AlphaFoldDB" id="A0A1A6DX19"/>
<dbReference type="EMBL" id="LZDH01000045">
    <property type="protein sequence ID" value="OBS31319.1"/>
    <property type="molecule type" value="Genomic_DNA"/>
</dbReference>
<dbReference type="GO" id="GO:0016301">
    <property type="term" value="F:kinase activity"/>
    <property type="evidence" value="ECO:0007669"/>
    <property type="project" value="UniProtKB-KW"/>
</dbReference>
<dbReference type="InterPro" id="IPR029787">
    <property type="entry name" value="Nucleotide_cyclase"/>
</dbReference>
<dbReference type="PROSITE" id="PS50887">
    <property type="entry name" value="GGDEF"/>
    <property type="match status" value="1"/>
</dbReference>
<keyword evidence="2" id="KW-0808">Transferase</keyword>
<name>A0A1A6DX19_9BURK</name>
<gene>
    <name evidence="2" type="ORF">A9O67_03415</name>
</gene>
<keyword evidence="3" id="KW-1185">Reference proteome</keyword>
<dbReference type="InterPro" id="IPR035965">
    <property type="entry name" value="PAS-like_dom_sf"/>
</dbReference>
<dbReference type="CDD" id="cd00130">
    <property type="entry name" value="PAS"/>
    <property type="match status" value="1"/>
</dbReference>
<dbReference type="SUPFAM" id="SSF55785">
    <property type="entry name" value="PYP-like sensor domain (PAS domain)"/>
    <property type="match status" value="2"/>
</dbReference>
<proteinExistence type="predicted"/>
<feature type="domain" description="GGDEF" evidence="1">
    <location>
        <begin position="342"/>
        <end position="468"/>
    </location>
</feature>
<evidence type="ECO:0000313" key="2">
    <source>
        <dbReference type="EMBL" id="OBS31319.1"/>
    </source>
</evidence>
<dbReference type="InterPro" id="IPR043128">
    <property type="entry name" value="Rev_trsase/Diguanyl_cyclase"/>
</dbReference>
<accession>A0A1A6DX19</accession>
<keyword evidence="2" id="KW-0418">Kinase</keyword>
<organism evidence="2 3">
    <name type="scientific">Tepidimonas fonticaldi</name>
    <dbReference type="NCBI Taxonomy" id="1101373"/>
    <lineage>
        <taxon>Bacteria</taxon>
        <taxon>Pseudomonadati</taxon>
        <taxon>Pseudomonadota</taxon>
        <taxon>Betaproteobacteria</taxon>
        <taxon>Burkholderiales</taxon>
        <taxon>Tepidimonas</taxon>
    </lineage>
</organism>
<dbReference type="InterPro" id="IPR052155">
    <property type="entry name" value="Biofilm_reg_signaling"/>
</dbReference>
<dbReference type="Pfam" id="PF00990">
    <property type="entry name" value="GGDEF"/>
    <property type="match status" value="1"/>
</dbReference>
<protein>
    <submittedName>
        <fullName evidence="2">Histidine kinase</fullName>
    </submittedName>
</protein>
<dbReference type="PANTHER" id="PTHR44757:SF2">
    <property type="entry name" value="BIOFILM ARCHITECTURE MAINTENANCE PROTEIN MBAA"/>
    <property type="match status" value="1"/>
</dbReference>
<evidence type="ECO:0000259" key="1">
    <source>
        <dbReference type="PROSITE" id="PS50887"/>
    </source>
</evidence>
<dbReference type="SUPFAM" id="SSF55073">
    <property type="entry name" value="Nucleotide cyclase"/>
    <property type="match status" value="1"/>
</dbReference>
<dbReference type="InterPro" id="IPR013656">
    <property type="entry name" value="PAS_4"/>
</dbReference>
<dbReference type="STRING" id="1101373.A9O67_03415"/>
<reference evidence="2 3" key="1">
    <citation type="submission" date="2016-06" db="EMBL/GenBank/DDBJ databases">
        <title>Genome sequence of Tepidimonas fonticaldi PL17.</title>
        <authorList>
            <person name="Pinnaka A.K."/>
        </authorList>
    </citation>
    <scope>NUCLEOTIDE SEQUENCE [LARGE SCALE GENOMIC DNA]</scope>
    <source>
        <strain evidence="2 3">PL17</strain>
    </source>
</reference>
<sequence>MFELAPVSLWLEDFSALRALFERWRAEGVTDLAAHLAADPARVEQCMRSLRVLRVNQRTLAMFQAPDHATLLSNLHRIFRDDMRANVVREQVALWNGATLVENLTVNYALDGTRLDVLVRIRILPGHERTWDRVLVSLEDLTARVRAESSLNASERYARDLFERSPVSLWVEDFSTVKTLLDEVRASGIDDFSVFLKVHPEFVTRCMQEIRVIDVNRQTLTLFGAPDKATLLARLHQIFRDEMHESFAEQLRELWNGQYTQEREVVNYSLKGDPLHLHMQFAVLEDRLARWDLVLVSLVDITARKKAEAYLEYLGKHDVLTRLRNRAFFNEELARLARKGPWPVAVLAIDVNGLKQINDELGHGAGDALLRRAGEVLGKAVEPPGVAARIGGDEFVVLLPGFDETAARDVQAQIQQVLDLNNQFYPGRTLSLSMGLAVCGAGESLEAALQAADRAMYDDKSRYYEAHPPARRRSDRVPPA</sequence>